<proteinExistence type="predicted"/>
<sequence>MFTLSVFGQFAAAFACCIVAFVLWSRRAFHKAVLHKAKQTFESPATADHAKARRVSLATTQELPEPVQRYLRYSLKEGQPFLRGCKLEQMGQIRLRVTRNPLEGWLSLKAEQWMSALQPAYVWSAAISWLPLVSLQGYDACLHGRGEMCWKLMAAVPVVKVSSDAISTAALIRFVGECAWCPTALLPSDWLRWEPVSSDSATAVVKHAGHTVSATFSFNAVGQITSITTAERVCVQANGTASFEKWSAHYRRWEERSGMMVPLEGEAVWNFADHDFSYVKLRVVSIEHVTEQPVDR</sequence>
<keyword evidence="3" id="KW-1185">Reference proteome</keyword>
<dbReference type="EMBL" id="JALJOR010000002">
    <property type="protein sequence ID" value="KAK9823297.1"/>
    <property type="molecule type" value="Genomic_DNA"/>
</dbReference>
<keyword evidence="1" id="KW-0812">Transmembrane</keyword>
<evidence type="ECO:0000256" key="1">
    <source>
        <dbReference type="SAM" id="Phobius"/>
    </source>
</evidence>
<organism evidence="2 3">
    <name type="scientific">[Myrmecia] bisecta</name>
    <dbReference type="NCBI Taxonomy" id="41462"/>
    <lineage>
        <taxon>Eukaryota</taxon>
        <taxon>Viridiplantae</taxon>
        <taxon>Chlorophyta</taxon>
        <taxon>core chlorophytes</taxon>
        <taxon>Trebouxiophyceae</taxon>
        <taxon>Trebouxiales</taxon>
        <taxon>Trebouxiaceae</taxon>
        <taxon>Myrmecia</taxon>
    </lineage>
</organism>
<accession>A0AAW1QPF4</accession>
<dbReference type="AlphaFoldDB" id="A0AAW1QPF4"/>
<evidence type="ECO:0000313" key="2">
    <source>
        <dbReference type="EMBL" id="KAK9823297.1"/>
    </source>
</evidence>
<protein>
    <submittedName>
        <fullName evidence="2">Uncharacterized protein</fullName>
    </submittedName>
</protein>
<reference evidence="2 3" key="1">
    <citation type="journal article" date="2024" name="Nat. Commun.">
        <title>Phylogenomics reveals the evolutionary origins of lichenization in chlorophyte algae.</title>
        <authorList>
            <person name="Puginier C."/>
            <person name="Libourel C."/>
            <person name="Otte J."/>
            <person name="Skaloud P."/>
            <person name="Haon M."/>
            <person name="Grisel S."/>
            <person name="Petersen M."/>
            <person name="Berrin J.G."/>
            <person name="Delaux P.M."/>
            <person name="Dal Grande F."/>
            <person name="Keller J."/>
        </authorList>
    </citation>
    <scope>NUCLEOTIDE SEQUENCE [LARGE SCALE GENOMIC DNA]</scope>
    <source>
        <strain evidence="2 3">SAG 2043</strain>
    </source>
</reference>
<dbReference type="InterPro" id="IPR046674">
    <property type="entry name" value="DUF6544"/>
</dbReference>
<name>A0AAW1QPF4_9CHLO</name>
<keyword evidence="1" id="KW-0472">Membrane</keyword>
<comment type="caution">
    <text evidence="2">The sequence shown here is derived from an EMBL/GenBank/DDBJ whole genome shotgun (WGS) entry which is preliminary data.</text>
</comment>
<dbReference type="Proteomes" id="UP001489004">
    <property type="component" value="Unassembled WGS sequence"/>
</dbReference>
<evidence type="ECO:0000313" key="3">
    <source>
        <dbReference type="Proteomes" id="UP001489004"/>
    </source>
</evidence>
<feature type="transmembrane region" description="Helical" evidence="1">
    <location>
        <begin position="6"/>
        <end position="24"/>
    </location>
</feature>
<dbReference type="Pfam" id="PF20181">
    <property type="entry name" value="DUF6544"/>
    <property type="match status" value="1"/>
</dbReference>
<gene>
    <name evidence="2" type="ORF">WJX72_001718</name>
</gene>
<keyword evidence="1" id="KW-1133">Transmembrane helix</keyword>